<evidence type="ECO:0000256" key="6">
    <source>
        <dbReference type="SAM" id="MobiDB-lite"/>
    </source>
</evidence>
<dbReference type="VEuPathDB" id="FungiDB:CHGG_08910"/>
<evidence type="ECO:0000256" key="4">
    <source>
        <dbReference type="ARBA" id="ARBA00023163"/>
    </source>
</evidence>
<dbReference type="CDD" id="cd12148">
    <property type="entry name" value="fungal_TF_MHR"/>
    <property type="match status" value="1"/>
</dbReference>
<dbReference type="PROSITE" id="PS50048">
    <property type="entry name" value="ZN2_CY6_FUNGAL_2"/>
    <property type="match status" value="1"/>
</dbReference>
<dbReference type="HOGENOM" id="CLU_005701_2_0_1"/>
<dbReference type="RefSeq" id="XP_001226837.1">
    <property type="nucleotide sequence ID" value="XM_001226836.1"/>
</dbReference>
<organism evidence="8 9">
    <name type="scientific">Chaetomium globosum (strain ATCC 6205 / CBS 148.51 / DSM 1962 / NBRC 6347 / NRRL 1970)</name>
    <name type="common">Soil fungus</name>
    <dbReference type="NCBI Taxonomy" id="306901"/>
    <lineage>
        <taxon>Eukaryota</taxon>
        <taxon>Fungi</taxon>
        <taxon>Dikarya</taxon>
        <taxon>Ascomycota</taxon>
        <taxon>Pezizomycotina</taxon>
        <taxon>Sordariomycetes</taxon>
        <taxon>Sordariomycetidae</taxon>
        <taxon>Sordariales</taxon>
        <taxon>Chaetomiaceae</taxon>
        <taxon>Chaetomium</taxon>
    </lineage>
</organism>
<dbReference type="CDD" id="cd00067">
    <property type="entry name" value="GAL4"/>
    <property type="match status" value="1"/>
</dbReference>
<dbReference type="PROSITE" id="PS00463">
    <property type="entry name" value="ZN2_CY6_FUNGAL_1"/>
    <property type="match status" value="1"/>
</dbReference>
<dbReference type="Gene3D" id="4.10.240.10">
    <property type="entry name" value="Zn(2)-C6 fungal-type DNA-binding domain"/>
    <property type="match status" value="1"/>
</dbReference>
<feature type="compositionally biased region" description="Basic and acidic residues" evidence="6">
    <location>
        <begin position="30"/>
        <end position="54"/>
    </location>
</feature>
<feature type="compositionally biased region" description="Low complexity" evidence="6">
    <location>
        <begin position="806"/>
        <end position="847"/>
    </location>
</feature>
<dbReference type="EMBL" id="CH408034">
    <property type="protein sequence ID" value="EAQ84896.1"/>
    <property type="molecule type" value="Genomic_DNA"/>
</dbReference>
<dbReference type="InterPro" id="IPR050797">
    <property type="entry name" value="Carb_Metab_Trans_Reg"/>
</dbReference>
<dbReference type="OrthoDB" id="5426978at2759"/>
<keyword evidence="2" id="KW-0805">Transcription regulation</keyword>
<dbReference type="GO" id="GO:0000981">
    <property type="term" value="F:DNA-binding transcription factor activity, RNA polymerase II-specific"/>
    <property type="evidence" value="ECO:0007669"/>
    <property type="project" value="InterPro"/>
</dbReference>
<feature type="region of interest" description="Disordered" evidence="6">
    <location>
        <begin position="1"/>
        <end position="57"/>
    </location>
</feature>
<feature type="region of interest" description="Disordered" evidence="6">
    <location>
        <begin position="806"/>
        <end position="853"/>
    </location>
</feature>
<feature type="domain" description="Zn(2)-C6 fungal-type" evidence="7">
    <location>
        <begin position="232"/>
        <end position="266"/>
    </location>
</feature>
<evidence type="ECO:0000256" key="1">
    <source>
        <dbReference type="ARBA" id="ARBA00022723"/>
    </source>
</evidence>
<keyword evidence="5" id="KW-0539">Nucleus</keyword>
<keyword evidence="9" id="KW-1185">Reference proteome</keyword>
<dbReference type="OMA" id="QHMLQFT"/>
<accession>Q2GSZ4</accession>
<feature type="compositionally biased region" description="Basic and acidic residues" evidence="6">
    <location>
        <begin position="1"/>
        <end position="23"/>
    </location>
</feature>
<proteinExistence type="predicted"/>
<evidence type="ECO:0000256" key="5">
    <source>
        <dbReference type="ARBA" id="ARBA00023242"/>
    </source>
</evidence>
<keyword evidence="4" id="KW-0804">Transcription</keyword>
<feature type="compositionally biased region" description="Low complexity" evidence="6">
    <location>
        <begin position="96"/>
        <end position="113"/>
    </location>
</feature>
<keyword evidence="3" id="KW-0238">DNA-binding</keyword>
<dbReference type="STRING" id="306901.Q2GSZ4"/>
<protein>
    <recommendedName>
        <fullName evidence="7">Zn(2)-C6 fungal-type domain-containing protein</fullName>
    </recommendedName>
</protein>
<evidence type="ECO:0000256" key="2">
    <source>
        <dbReference type="ARBA" id="ARBA00023015"/>
    </source>
</evidence>
<sequence>MADSAEARYYEQLTQHRELDPQMDHQPTQSEHHGMQEHQEQHEHHEHHEHHELHQLQGLQESPAPQQQNPLPPVSADELQLAAQLSQGLAPMMAAAVQDQAQDQQSIQPQDNQEGQVQQHQAEPNLQEQLEASLQNHEREMQSHGHELQGHGHELQNHSHELQNHNHELQSHELQDVLSHPGQPQQHHYAQNPPPPPQLPHHMSMDHLSQVHPQYQMPDATPPRKRSKVSRACDECRRKKIKCDAQSEANEAPCSNCRRSNAQCLFSRVPQKRGPSKGYIKELADRINTIEGRLSTNVESAERRPSSESFVSPGLVDDSRKRPFSSISVSGEGFQTPPQNRLSAAFNSEHRSILPYVQPEFRPQVSGNSTDLALKPTAPLTYPASTNDMDLQGQPDMMDTMAQDGLPQASSHQADQLPEIDDVVFNRYLECIHPIFPVLASSKALVQSLLWRAPLSLQNAFYNGFFSMMKHFSPDSGGQIDGNPATAWRLLNEWEAEWKPRSSVTNLVQLQTLIMTMISVDCFSIAASKGLMGPTKLDILGRAVSVAYSMTAHSRTVDPNPNHELDTNSDDNVALRAWWVLVMLDRWHALGMAKPTLIVSDFVVPRAGLEHIVGDGVYSLIRTSYVFTLIMPVIVNPPIDPSESQALALMATGPTQMLSWVLTAKENHAVLDLAYWHLRAVSELLSPDRAQRPLNILQATRCLAGLLAAKHDLYSPVTHHFAAVAALGLIELHRFPVTRDEAVRITKEVLEYSMAPSMWNAAVRDKLSWYLARLPNPAGQNATATTGQNLQQLADLATAVDATNTTTAAGSGAPAVPTAAMSSGDAQPAEAAGASGAGAGSAENGAPSAGGDGAAAAAAAASVAAAAVAAVKSEAEGVEDRDAPLPALVDVRAVLRKGYLTWYDDVNGGEVV</sequence>
<feature type="region of interest" description="Disordered" evidence="6">
    <location>
        <begin position="173"/>
        <end position="204"/>
    </location>
</feature>
<name>Q2GSZ4_CHAGB</name>
<dbReference type="Proteomes" id="UP000001056">
    <property type="component" value="Unassembled WGS sequence"/>
</dbReference>
<feature type="region of interest" description="Disordered" evidence="6">
    <location>
        <begin position="96"/>
        <end position="122"/>
    </location>
</feature>
<dbReference type="SMART" id="SM00066">
    <property type="entry name" value="GAL4"/>
    <property type="match status" value="1"/>
</dbReference>
<feature type="region of interest" description="Disordered" evidence="6">
    <location>
        <begin position="297"/>
        <end position="317"/>
    </location>
</feature>
<gene>
    <name evidence="8" type="ORF">CHGG_08910</name>
</gene>
<dbReference type="GO" id="GO:0008270">
    <property type="term" value="F:zinc ion binding"/>
    <property type="evidence" value="ECO:0007669"/>
    <property type="project" value="InterPro"/>
</dbReference>
<dbReference type="GeneID" id="4395456"/>
<evidence type="ECO:0000259" key="7">
    <source>
        <dbReference type="PROSITE" id="PS50048"/>
    </source>
</evidence>
<reference evidence="9" key="1">
    <citation type="journal article" date="2015" name="Genome Announc.">
        <title>Draft genome sequence of the cellulolytic fungus Chaetomium globosum.</title>
        <authorList>
            <person name="Cuomo C.A."/>
            <person name="Untereiner W.A."/>
            <person name="Ma L.-J."/>
            <person name="Grabherr M."/>
            <person name="Birren B.W."/>
        </authorList>
    </citation>
    <scope>NUCLEOTIDE SEQUENCE [LARGE SCALE GENOMIC DNA]</scope>
    <source>
        <strain evidence="9">ATCC 6205 / CBS 148.51 / DSM 1962 / NBRC 6347 / NRRL 1970</strain>
    </source>
</reference>
<evidence type="ECO:0000256" key="3">
    <source>
        <dbReference type="ARBA" id="ARBA00023125"/>
    </source>
</evidence>
<dbReference type="PANTHER" id="PTHR31668:SF26">
    <property type="entry name" value="GLUCOSE TRANSPORT TRANSCRIPTION REGULATOR RGT1-RELATED"/>
    <property type="match status" value="1"/>
</dbReference>
<dbReference type="SUPFAM" id="SSF57701">
    <property type="entry name" value="Zn2/Cys6 DNA-binding domain"/>
    <property type="match status" value="1"/>
</dbReference>
<dbReference type="eggNOG" id="ENOG502QRVJ">
    <property type="taxonomic scope" value="Eukaryota"/>
</dbReference>
<dbReference type="AlphaFoldDB" id="Q2GSZ4"/>
<evidence type="ECO:0000313" key="8">
    <source>
        <dbReference type="EMBL" id="EAQ84896.1"/>
    </source>
</evidence>
<dbReference type="PANTHER" id="PTHR31668">
    <property type="entry name" value="GLUCOSE TRANSPORT TRANSCRIPTION REGULATOR RGT1-RELATED-RELATED"/>
    <property type="match status" value="1"/>
</dbReference>
<dbReference type="InterPro" id="IPR036864">
    <property type="entry name" value="Zn2-C6_fun-type_DNA-bd_sf"/>
</dbReference>
<dbReference type="InParanoid" id="Q2GSZ4"/>
<keyword evidence="1" id="KW-0479">Metal-binding</keyword>
<evidence type="ECO:0000313" key="9">
    <source>
        <dbReference type="Proteomes" id="UP000001056"/>
    </source>
</evidence>
<dbReference type="GO" id="GO:0003677">
    <property type="term" value="F:DNA binding"/>
    <property type="evidence" value="ECO:0007669"/>
    <property type="project" value="UniProtKB-KW"/>
</dbReference>
<dbReference type="Pfam" id="PF00172">
    <property type="entry name" value="Zn_clus"/>
    <property type="match status" value="1"/>
</dbReference>
<dbReference type="InterPro" id="IPR001138">
    <property type="entry name" value="Zn2Cys6_DnaBD"/>
</dbReference>